<gene>
    <name evidence="9" type="ORF">COHA_008059</name>
</gene>
<evidence type="ECO:0000256" key="7">
    <source>
        <dbReference type="SAM" id="Phobius"/>
    </source>
</evidence>
<dbReference type="GO" id="GO:0016020">
    <property type="term" value="C:membrane"/>
    <property type="evidence" value="ECO:0007669"/>
    <property type="project" value="UniProtKB-SubCell"/>
</dbReference>
<sequence>MAVVVAVAYLGKAVACDWGLSGGQESVLLAIGNAGSLVGLYLFGAAADTAGRKPSLMASALLQCAFGAASAAAPNYGSLVFFRFMHGLAIAGALSALILLAEMLPPANRALWSTVMQFLSVPAYLYEAGIGWATLREPNGWRWMVAALVLPAALLAIAMLFVSESPFWLVTRGRYGEAEAVVHKIAQVNRWAGRSDLHLCFNADSASEDVETAPSAAEGSCGGKDESAQDDSKEPAAAPSEVAAAEGAAGTTAAAASGSRAAKACKAATEAWRDTANGLKTLFSRRLLRTTVLLIITWACSGFIYMGIVLLTPAIGGGDGTTPECLADGTASWSNADFTAVMVTSVAEAPGMIVVMLLSDRIGRRWTLDVLFGASALGSILLASKTWAFGWQLAILFVVRAGIAGVYACLYVFTLEVYPTHARNFGAAVADGWGRIGGFASPFAVVPFIDQGAAWKVATILASLCGAAIVCCLLLPVETMGRGLSRRATRTRSLVPRGSRELPPDPAGNTSDPDKEAEG</sequence>
<feature type="transmembrane region" description="Helical" evidence="7">
    <location>
        <begin position="25"/>
        <end position="44"/>
    </location>
</feature>
<dbReference type="InterPro" id="IPR020846">
    <property type="entry name" value="MFS_dom"/>
</dbReference>
<accession>A0AAD5H1Z0</accession>
<evidence type="ECO:0000313" key="10">
    <source>
        <dbReference type="Proteomes" id="UP001205105"/>
    </source>
</evidence>
<dbReference type="Proteomes" id="UP001205105">
    <property type="component" value="Unassembled WGS sequence"/>
</dbReference>
<keyword evidence="3 7" id="KW-0812">Transmembrane</keyword>
<dbReference type="EMBL" id="JADXDR010000135">
    <property type="protein sequence ID" value="KAI7838128.1"/>
    <property type="molecule type" value="Genomic_DNA"/>
</dbReference>
<dbReference type="AlphaFoldDB" id="A0AAD5H1Z0"/>
<evidence type="ECO:0000256" key="2">
    <source>
        <dbReference type="ARBA" id="ARBA00022448"/>
    </source>
</evidence>
<feature type="transmembrane region" description="Helical" evidence="7">
    <location>
        <begin position="292"/>
        <end position="318"/>
    </location>
</feature>
<comment type="caution">
    <text evidence="9">The sequence shown here is derived from an EMBL/GenBank/DDBJ whole genome shotgun (WGS) entry which is preliminary data.</text>
</comment>
<feature type="transmembrane region" description="Helical" evidence="7">
    <location>
        <begin position="338"/>
        <end position="359"/>
    </location>
</feature>
<name>A0AAD5H1Z0_9CHLO</name>
<dbReference type="GO" id="GO:0022857">
    <property type="term" value="F:transmembrane transporter activity"/>
    <property type="evidence" value="ECO:0007669"/>
    <property type="project" value="InterPro"/>
</dbReference>
<feature type="region of interest" description="Disordered" evidence="6">
    <location>
        <begin position="212"/>
        <end position="241"/>
    </location>
</feature>
<dbReference type="PANTHER" id="PTHR23511:SF5">
    <property type="entry name" value="MAJOR FACILITATOR-TYPE TRANSPORTER HXNZ-RELATED"/>
    <property type="match status" value="1"/>
</dbReference>
<dbReference type="SUPFAM" id="SSF103473">
    <property type="entry name" value="MFS general substrate transporter"/>
    <property type="match status" value="1"/>
</dbReference>
<feature type="transmembrane region" description="Helical" evidence="7">
    <location>
        <begin position="455"/>
        <end position="477"/>
    </location>
</feature>
<dbReference type="PANTHER" id="PTHR23511">
    <property type="entry name" value="SYNAPTIC VESICLE GLYCOPROTEIN 2"/>
    <property type="match status" value="1"/>
</dbReference>
<keyword evidence="10" id="KW-1185">Reference proteome</keyword>
<dbReference type="InterPro" id="IPR005828">
    <property type="entry name" value="MFS_sugar_transport-like"/>
</dbReference>
<feature type="transmembrane region" description="Helical" evidence="7">
    <location>
        <begin position="80"/>
        <end position="100"/>
    </location>
</feature>
<evidence type="ECO:0000256" key="6">
    <source>
        <dbReference type="SAM" id="MobiDB-lite"/>
    </source>
</evidence>
<evidence type="ECO:0000256" key="5">
    <source>
        <dbReference type="ARBA" id="ARBA00023136"/>
    </source>
</evidence>
<reference evidence="9" key="1">
    <citation type="submission" date="2020-11" db="EMBL/GenBank/DDBJ databases">
        <title>Chlorella ohadii genome sequencing and assembly.</title>
        <authorList>
            <person name="Murik O."/>
            <person name="Treves H."/>
            <person name="Kedem I."/>
            <person name="Shotland Y."/>
            <person name="Kaplan A."/>
        </authorList>
    </citation>
    <scope>NUCLEOTIDE SEQUENCE</scope>
    <source>
        <strain evidence="9">1</strain>
    </source>
</reference>
<proteinExistence type="predicted"/>
<dbReference type="Pfam" id="PF00083">
    <property type="entry name" value="Sugar_tr"/>
    <property type="match status" value="2"/>
</dbReference>
<dbReference type="Gene3D" id="1.20.1250.20">
    <property type="entry name" value="MFS general substrate transporter like domains"/>
    <property type="match status" value="1"/>
</dbReference>
<feature type="transmembrane region" description="Helical" evidence="7">
    <location>
        <begin position="389"/>
        <end position="413"/>
    </location>
</feature>
<evidence type="ECO:0000256" key="1">
    <source>
        <dbReference type="ARBA" id="ARBA00004141"/>
    </source>
</evidence>
<feature type="region of interest" description="Disordered" evidence="6">
    <location>
        <begin position="488"/>
        <end position="519"/>
    </location>
</feature>
<comment type="subcellular location">
    <subcellularLocation>
        <location evidence="1">Membrane</location>
        <topology evidence="1">Multi-pass membrane protein</topology>
    </subcellularLocation>
</comment>
<keyword evidence="5 7" id="KW-0472">Membrane</keyword>
<evidence type="ECO:0000313" key="9">
    <source>
        <dbReference type="EMBL" id="KAI7838128.1"/>
    </source>
</evidence>
<keyword evidence="4 7" id="KW-1133">Transmembrane helix</keyword>
<feature type="compositionally biased region" description="Basic and acidic residues" evidence="6">
    <location>
        <begin position="223"/>
        <end position="234"/>
    </location>
</feature>
<evidence type="ECO:0000256" key="4">
    <source>
        <dbReference type="ARBA" id="ARBA00022989"/>
    </source>
</evidence>
<protein>
    <recommendedName>
        <fullName evidence="8">Major facilitator superfamily (MFS) profile domain-containing protein</fullName>
    </recommendedName>
</protein>
<feature type="transmembrane region" description="Helical" evidence="7">
    <location>
        <begin position="141"/>
        <end position="162"/>
    </location>
</feature>
<evidence type="ECO:0000256" key="3">
    <source>
        <dbReference type="ARBA" id="ARBA00022692"/>
    </source>
</evidence>
<keyword evidence="2" id="KW-0813">Transport</keyword>
<evidence type="ECO:0000259" key="8">
    <source>
        <dbReference type="PROSITE" id="PS50850"/>
    </source>
</evidence>
<dbReference type="PROSITE" id="PS50850">
    <property type="entry name" value="MFS"/>
    <property type="match status" value="1"/>
</dbReference>
<dbReference type="InterPro" id="IPR036259">
    <property type="entry name" value="MFS_trans_sf"/>
</dbReference>
<organism evidence="9 10">
    <name type="scientific">Chlorella ohadii</name>
    <dbReference type="NCBI Taxonomy" id="2649997"/>
    <lineage>
        <taxon>Eukaryota</taxon>
        <taxon>Viridiplantae</taxon>
        <taxon>Chlorophyta</taxon>
        <taxon>core chlorophytes</taxon>
        <taxon>Trebouxiophyceae</taxon>
        <taxon>Chlorellales</taxon>
        <taxon>Chlorellaceae</taxon>
        <taxon>Chlorella clade</taxon>
        <taxon>Chlorella</taxon>
    </lineage>
</organism>
<feature type="domain" description="Major facilitator superfamily (MFS) profile" evidence="8">
    <location>
        <begin position="1"/>
        <end position="480"/>
    </location>
</feature>